<gene>
    <name evidence="1" type="ORF">ACFPOG_22245</name>
</gene>
<keyword evidence="2" id="KW-1185">Reference proteome</keyword>
<proteinExistence type="predicted"/>
<sequence length="131" mass="15207">MKDSAFILVVAPMNTGEPLLRYLKYKCLPFIVITNNKQEEQRLRRLGVEHILMVDTVEHETWAVPETPIGKVFMFEKSLPLCCRYLQIVRKWTAQPIYVISERASVRHIYKGLGADHVIYSRNGQVSFLVD</sequence>
<evidence type="ECO:0000313" key="1">
    <source>
        <dbReference type="EMBL" id="MFC5450973.1"/>
    </source>
</evidence>
<dbReference type="EMBL" id="JBHSMJ010000030">
    <property type="protein sequence ID" value="MFC5450973.1"/>
    <property type="molecule type" value="Genomic_DNA"/>
</dbReference>
<comment type="caution">
    <text evidence="1">The sequence shown here is derived from an EMBL/GenBank/DDBJ whole genome shotgun (WGS) entry which is preliminary data.</text>
</comment>
<dbReference type="RefSeq" id="WP_270881559.1">
    <property type="nucleotide sequence ID" value="NZ_JAQFVF010000055.1"/>
</dbReference>
<accession>A0ABW0KC30</accession>
<dbReference type="Proteomes" id="UP001596044">
    <property type="component" value="Unassembled WGS sequence"/>
</dbReference>
<organism evidence="1 2">
    <name type="scientific">Paenibacillus aestuarii</name>
    <dbReference type="NCBI Taxonomy" id="516965"/>
    <lineage>
        <taxon>Bacteria</taxon>
        <taxon>Bacillati</taxon>
        <taxon>Bacillota</taxon>
        <taxon>Bacilli</taxon>
        <taxon>Bacillales</taxon>
        <taxon>Paenibacillaceae</taxon>
        <taxon>Paenibacillus</taxon>
    </lineage>
</organism>
<name>A0ABW0KC30_9BACL</name>
<evidence type="ECO:0000313" key="2">
    <source>
        <dbReference type="Proteomes" id="UP001596044"/>
    </source>
</evidence>
<protein>
    <submittedName>
        <fullName evidence="1">Uncharacterized protein</fullName>
    </submittedName>
</protein>
<reference evidence="2" key="1">
    <citation type="journal article" date="2019" name="Int. J. Syst. Evol. Microbiol.">
        <title>The Global Catalogue of Microorganisms (GCM) 10K type strain sequencing project: providing services to taxonomists for standard genome sequencing and annotation.</title>
        <authorList>
            <consortium name="The Broad Institute Genomics Platform"/>
            <consortium name="The Broad Institute Genome Sequencing Center for Infectious Disease"/>
            <person name="Wu L."/>
            <person name="Ma J."/>
        </authorList>
    </citation>
    <scope>NUCLEOTIDE SEQUENCE [LARGE SCALE GENOMIC DNA]</scope>
    <source>
        <strain evidence="2">KACC 11904</strain>
    </source>
</reference>